<gene>
    <name evidence="1" type="ORF">SAMN05192532_104161</name>
</gene>
<evidence type="ECO:0000313" key="2">
    <source>
        <dbReference type="Proteomes" id="UP000199516"/>
    </source>
</evidence>
<evidence type="ECO:0000313" key="1">
    <source>
        <dbReference type="EMBL" id="SFE81542.1"/>
    </source>
</evidence>
<proteinExistence type="predicted"/>
<dbReference type="AlphaFoldDB" id="A0A1I2DLK5"/>
<accession>A0A1I2DLK5</accession>
<sequence length="54" mass="6556">MRKTTRGSLEDLIKRNKQEIMSNQEMINEIEKRLENKYSRKVYTQKEAQVKNII</sequence>
<protein>
    <submittedName>
        <fullName evidence="1">Fur-regulated basic protein B</fullName>
    </submittedName>
</protein>
<keyword evidence="2" id="KW-1185">Reference proteome</keyword>
<dbReference type="OrthoDB" id="2991278at2"/>
<dbReference type="Proteomes" id="UP000199516">
    <property type="component" value="Unassembled WGS sequence"/>
</dbReference>
<reference evidence="1 2" key="1">
    <citation type="submission" date="2016-10" db="EMBL/GenBank/DDBJ databases">
        <authorList>
            <person name="de Groot N.N."/>
        </authorList>
    </citation>
    <scope>NUCLEOTIDE SEQUENCE [LARGE SCALE GENOMIC DNA]</scope>
    <source>
        <strain evidence="1 2">DSM 23995</strain>
    </source>
</reference>
<dbReference type="Pfam" id="PF13040">
    <property type="entry name" value="Fur_reg_FbpB"/>
    <property type="match status" value="1"/>
</dbReference>
<dbReference type="InterPro" id="IPR025004">
    <property type="entry name" value="SenN/SenS"/>
</dbReference>
<dbReference type="EMBL" id="FONT01000004">
    <property type="protein sequence ID" value="SFE81542.1"/>
    <property type="molecule type" value="Genomic_DNA"/>
</dbReference>
<organism evidence="1 2">
    <name type="scientific">Alteribacillus iranensis</name>
    <dbReference type="NCBI Taxonomy" id="930128"/>
    <lineage>
        <taxon>Bacteria</taxon>
        <taxon>Bacillati</taxon>
        <taxon>Bacillota</taxon>
        <taxon>Bacilli</taxon>
        <taxon>Bacillales</taxon>
        <taxon>Bacillaceae</taxon>
        <taxon>Alteribacillus</taxon>
    </lineage>
</organism>
<name>A0A1I2DLK5_9BACI</name>
<dbReference type="RefSeq" id="WP_143083216.1">
    <property type="nucleotide sequence ID" value="NZ_FONT01000004.1"/>
</dbReference>